<feature type="transmembrane region" description="Helical" evidence="4">
    <location>
        <begin position="929"/>
        <end position="946"/>
    </location>
</feature>
<dbReference type="PANTHER" id="PTHR36108:SF13">
    <property type="entry name" value="COLOSSIN-B-RELATED"/>
    <property type="match status" value="1"/>
</dbReference>
<evidence type="ECO:0000313" key="7">
    <source>
        <dbReference type="EMBL" id="HIU27881.1"/>
    </source>
</evidence>
<feature type="domain" description="SpaA-like prealbumin fold" evidence="6">
    <location>
        <begin position="482"/>
        <end position="558"/>
    </location>
</feature>
<evidence type="ECO:0000256" key="5">
    <source>
        <dbReference type="SAM" id="SignalP"/>
    </source>
</evidence>
<dbReference type="InterPro" id="IPR013784">
    <property type="entry name" value="Carb-bd-like_fold"/>
</dbReference>
<feature type="domain" description="SpaA-like prealbumin fold" evidence="6">
    <location>
        <begin position="302"/>
        <end position="382"/>
    </location>
</feature>
<evidence type="ECO:0000259" key="6">
    <source>
        <dbReference type="Pfam" id="PF17802"/>
    </source>
</evidence>
<feature type="domain" description="SpaA-like prealbumin fold" evidence="6">
    <location>
        <begin position="607"/>
        <end position="687"/>
    </location>
</feature>
<dbReference type="SUPFAM" id="SSF49478">
    <property type="entry name" value="Cna protein B-type domain"/>
    <property type="match status" value="1"/>
</dbReference>
<dbReference type="SUPFAM" id="SSF49452">
    <property type="entry name" value="Starch-binding domain-like"/>
    <property type="match status" value="1"/>
</dbReference>
<dbReference type="InterPro" id="IPR041033">
    <property type="entry name" value="SpaA_PFL_dom_1"/>
</dbReference>
<keyword evidence="3 5" id="KW-0732">Signal</keyword>
<reference evidence="7" key="1">
    <citation type="submission" date="2020-10" db="EMBL/GenBank/DDBJ databases">
        <authorList>
            <person name="Gilroy R."/>
        </authorList>
    </citation>
    <scope>NUCLEOTIDE SEQUENCE</scope>
    <source>
        <strain evidence="7">11300</strain>
    </source>
</reference>
<organism evidence="7 8">
    <name type="scientific">Candidatus Fimisoma avicola</name>
    <dbReference type="NCBI Taxonomy" id="2840826"/>
    <lineage>
        <taxon>Bacteria</taxon>
        <taxon>Bacillati</taxon>
        <taxon>Bacillota</taxon>
        <taxon>Clostridia</taxon>
        <taxon>Eubacteriales</taxon>
        <taxon>Candidatus Fimisoma</taxon>
    </lineage>
</organism>
<name>A0A9D1I4A5_9FIRM</name>
<evidence type="ECO:0000256" key="4">
    <source>
        <dbReference type="SAM" id="Phobius"/>
    </source>
</evidence>
<keyword evidence="4" id="KW-1133">Transmembrane helix</keyword>
<sequence>MKGKKKRMAAAVFLAVMMVMSSAAPAFGASVTVNMRTLKGYENYHNILNWGILPDSTLTRFTVNGSAAFCIQSGRVIRDTDGNAFVPGTPNISMDVDYTVETVSGDNSQQSKIAYLGYYGKTAPTDKDYAFTQMMIWQTLPASDQTANGKDGKGAFRSYFNDPAVRKEYDEWKEKIQEKTASWNTYPAFHKKTIGIQAGETLELTDSNRVLEDYGDFSFTQDKITVSHQKGSNILKVRAGSDCSKASVTMSAQELAAAGAQKYEGTARANYIYKADRSQDMAVYGNVETIPLELSFSVTLKGDLSIKKLSEDGHVENIKFRITGNGVDETVTTDSSGQIKMQGLAPGTYTVTEVETPDRYVPVSSQQVTVMSGQTVSVTFDNILKKGKVVVIKSSEDGFIQGISFRLHGTSMAGTKVDVTVQTDETGRAVFDDVPISSDACPYMIEELGTDEKYTVPEGRYVTVLWGQETQARIENVLKRFEIEIIKSDEETGKPLAGAVYGVYKDGELLGEYTSGKDGRVITDPFVCGMGYTVREIKAPDGYVRDKTVYQVEGTEPGQHKLRLERISMEFSDKPQKGHIIIKKTGQKLSTIEKKQDGTYRPVFSVQGLEGAVFDVYAAEDVVTADGTVRLRKGEYACRIVTGEDGSGSSTLLYPGIYICREIQSPAGYVRSSREYEAAVVYGGQETAITQTTVEIYNDRQRAEIGLKKEIEGNADFGIFPAETYRKVKFGLFSAERIEAGDGTSIPENGLIEIIGLEQGKDGMFYGRFCTDIPHGRYYVKEMSRGEQYAEDPAVYPADFSYGGSNDRVVSLVLNEGDPIRNDLIKGDIVIRKTDRNGSPLAGAVFGLFLPGEKVLTAENAIVTGTSDKDGRLAFRDVPYGRYILSEISAPGGYEKAGEISVGIVSPGETREYDIVNSRIPMTGDMADLSGWTAVLVLAAVAVMLARGFNLKLEKRADT</sequence>
<dbReference type="AlphaFoldDB" id="A0A9D1I4A5"/>
<reference evidence="7" key="2">
    <citation type="journal article" date="2021" name="PeerJ">
        <title>Extensive microbial diversity within the chicken gut microbiome revealed by metagenomics and culture.</title>
        <authorList>
            <person name="Gilroy R."/>
            <person name="Ravi A."/>
            <person name="Getino M."/>
            <person name="Pursley I."/>
            <person name="Horton D.L."/>
            <person name="Alikhan N.F."/>
            <person name="Baker D."/>
            <person name="Gharbi K."/>
            <person name="Hall N."/>
            <person name="Watson M."/>
            <person name="Adriaenssens E.M."/>
            <person name="Foster-Nyarko E."/>
            <person name="Jarju S."/>
            <person name="Secka A."/>
            <person name="Antonio M."/>
            <person name="Oren A."/>
            <person name="Chaudhuri R.R."/>
            <person name="La Ragione R."/>
            <person name="Hildebrand F."/>
            <person name="Pallen M.J."/>
        </authorList>
    </citation>
    <scope>NUCLEOTIDE SEQUENCE</scope>
    <source>
        <strain evidence="7">11300</strain>
    </source>
</reference>
<proteinExistence type="inferred from homology"/>
<protein>
    <submittedName>
        <fullName evidence="7">Cys-Gln thioester bond-forming surface protein</fullName>
    </submittedName>
</protein>
<feature type="domain" description="SpaA-like prealbumin fold" evidence="6">
    <location>
        <begin position="827"/>
        <end position="917"/>
    </location>
</feature>
<comment type="similarity">
    <text evidence="1">Belongs to the serine-aspartate repeat-containing protein (SDr) family.</text>
</comment>
<feature type="chain" id="PRO_5039235610" evidence="5">
    <location>
        <begin position="29"/>
        <end position="959"/>
    </location>
</feature>
<evidence type="ECO:0000256" key="2">
    <source>
        <dbReference type="ARBA" id="ARBA00022525"/>
    </source>
</evidence>
<evidence type="ECO:0000256" key="3">
    <source>
        <dbReference type="ARBA" id="ARBA00022729"/>
    </source>
</evidence>
<dbReference type="Proteomes" id="UP000824091">
    <property type="component" value="Unassembled WGS sequence"/>
</dbReference>
<accession>A0A9D1I4A5</accession>
<keyword evidence="4" id="KW-0472">Membrane</keyword>
<dbReference type="PANTHER" id="PTHR36108">
    <property type="entry name" value="COLOSSIN-B-RELATED"/>
    <property type="match status" value="1"/>
</dbReference>
<dbReference type="Gene3D" id="2.60.40.10">
    <property type="entry name" value="Immunoglobulins"/>
    <property type="match status" value="5"/>
</dbReference>
<keyword evidence="2" id="KW-0964">Secreted</keyword>
<dbReference type="Pfam" id="PF17802">
    <property type="entry name" value="SpaA"/>
    <property type="match status" value="4"/>
</dbReference>
<dbReference type="InterPro" id="IPR013783">
    <property type="entry name" value="Ig-like_fold"/>
</dbReference>
<comment type="caution">
    <text evidence="7">The sequence shown here is derived from an EMBL/GenBank/DDBJ whole genome shotgun (WGS) entry which is preliminary data.</text>
</comment>
<feature type="signal peptide" evidence="5">
    <location>
        <begin position="1"/>
        <end position="28"/>
    </location>
</feature>
<keyword evidence="4" id="KW-0812">Transmembrane</keyword>
<dbReference type="EMBL" id="DVMO01000086">
    <property type="protein sequence ID" value="HIU27881.1"/>
    <property type="molecule type" value="Genomic_DNA"/>
</dbReference>
<evidence type="ECO:0000256" key="1">
    <source>
        <dbReference type="ARBA" id="ARBA00007257"/>
    </source>
</evidence>
<evidence type="ECO:0000313" key="8">
    <source>
        <dbReference type="Proteomes" id="UP000824091"/>
    </source>
</evidence>
<gene>
    <name evidence="7" type="ORF">IAD16_05835</name>
</gene>
<dbReference type="GO" id="GO:0030246">
    <property type="term" value="F:carbohydrate binding"/>
    <property type="evidence" value="ECO:0007669"/>
    <property type="project" value="InterPro"/>
</dbReference>